<dbReference type="Pfam" id="PF07261">
    <property type="entry name" value="DnaB_2"/>
    <property type="match status" value="1"/>
</dbReference>
<feature type="region of interest" description="Disordered" evidence="2">
    <location>
        <begin position="168"/>
        <end position="209"/>
    </location>
</feature>
<feature type="domain" description="DnaB/C C-terminal" evidence="3">
    <location>
        <begin position="226"/>
        <end position="298"/>
    </location>
</feature>
<comment type="caution">
    <text evidence="4">The sequence shown here is derived from an EMBL/GenBank/DDBJ whole genome shotgun (WGS) entry which is preliminary data.</text>
</comment>
<dbReference type="SUPFAM" id="SSF158499">
    <property type="entry name" value="DnaD domain-like"/>
    <property type="match status" value="1"/>
</dbReference>
<evidence type="ECO:0000256" key="2">
    <source>
        <dbReference type="SAM" id="MobiDB-lite"/>
    </source>
</evidence>
<feature type="compositionally biased region" description="Basic and acidic residues" evidence="2">
    <location>
        <begin position="176"/>
        <end position="201"/>
    </location>
</feature>
<dbReference type="RefSeq" id="WP_322447671.1">
    <property type="nucleotide sequence ID" value="NZ_JAXOFX010000012.1"/>
</dbReference>
<dbReference type="Gene3D" id="1.10.10.630">
    <property type="entry name" value="DnaD domain-like"/>
    <property type="match status" value="1"/>
</dbReference>
<organism evidence="4 5">
    <name type="scientific">Robertmurraya mangrovi</name>
    <dbReference type="NCBI Taxonomy" id="3098077"/>
    <lineage>
        <taxon>Bacteria</taxon>
        <taxon>Bacillati</taxon>
        <taxon>Bacillota</taxon>
        <taxon>Bacilli</taxon>
        <taxon>Bacillales</taxon>
        <taxon>Bacillaceae</taxon>
        <taxon>Robertmurraya</taxon>
    </lineage>
</organism>
<accession>A0ABU5J1M8</accession>
<comment type="similarity">
    <text evidence="1">Belongs to the DnaB/DnaD family.</text>
</comment>
<proteinExistence type="inferred from homology"/>
<dbReference type="PANTHER" id="PTHR37293">
    <property type="entry name" value="PHAGE REPLICATION PROTEIN-RELATED"/>
    <property type="match status" value="1"/>
</dbReference>
<dbReference type="EMBL" id="JAXOFX010000012">
    <property type="protein sequence ID" value="MDZ5473266.1"/>
    <property type="molecule type" value="Genomic_DNA"/>
</dbReference>
<evidence type="ECO:0000259" key="3">
    <source>
        <dbReference type="Pfam" id="PF07261"/>
    </source>
</evidence>
<evidence type="ECO:0000313" key="4">
    <source>
        <dbReference type="EMBL" id="MDZ5473266.1"/>
    </source>
</evidence>
<dbReference type="PANTHER" id="PTHR37293:SF5">
    <property type="entry name" value="DNA REPLICATION PROTEIN"/>
    <property type="match status" value="1"/>
</dbReference>
<dbReference type="InterPro" id="IPR034829">
    <property type="entry name" value="DnaD-like_sf"/>
</dbReference>
<keyword evidence="5" id="KW-1185">Reference proteome</keyword>
<dbReference type="NCBIfam" id="TIGR01446">
    <property type="entry name" value="DnaD_dom"/>
    <property type="match status" value="1"/>
</dbReference>
<evidence type="ECO:0000256" key="1">
    <source>
        <dbReference type="ARBA" id="ARBA00093462"/>
    </source>
</evidence>
<reference evidence="4 5" key="1">
    <citation type="submission" date="2023-11" db="EMBL/GenBank/DDBJ databases">
        <title>Bacillus jintuensis, isolated from a mudflat on the Beibu Gulf coast.</title>
        <authorList>
            <person name="Li M."/>
        </authorList>
    </citation>
    <scope>NUCLEOTIDE SEQUENCE [LARGE SCALE GENOMIC DNA]</scope>
    <source>
        <strain evidence="4 5">31A1R</strain>
    </source>
</reference>
<sequence length="330" mass="39049">MAKFRLVRTDFWKNPIVTEEMTPEDRYFYLYLLTNPHTTQIGIYKVTKKQMAFDLGYPLETVHLLMERFISHHKLIRYNPATRELAIQNWGKYNLNKGGKPVMDCITSELKDVEDTSLIEYVLESILKQDIRNLYESFCIQEYSTFNFEQEESETTIDLECEEPEEMSVHPYTVRGQKEKEYEKEKEKQQQQKKETFRPETEINTNTYNDTQLERKQSDVKEIVEFWDHNGFGLSNVNAKEQLLYWLEDSDFLQPKDVILKAMKIACANSKRRLNYVVGILKNWDNEQLLTVEEIDLYLENQQYVTKPGPLNAGRDIPTEFELDLTAGED</sequence>
<name>A0ABU5J1M8_9BACI</name>
<evidence type="ECO:0000313" key="5">
    <source>
        <dbReference type="Proteomes" id="UP001290455"/>
    </source>
</evidence>
<dbReference type="InterPro" id="IPR053162">
    <property type="entry name" value="DnaD"/>
</dbReference>
<protein>
    <submittedName>
        <fullName evidence="4">DnaD domain protein</fullName>
    </submittedName>
</protein>
<dbReference type="Proteomes" id="UP001290455">
    <property type="component" value="Unassembled WGS sequence"/>
</dbReference>
<dbReference type="InterPro" id="IPR006343">
    <property type="entry name" value="DnaB/C_C"/>
</dbReference>
<gene>
    <name evidence="4" type="ORF">SM124_16230</name>
</gene>